<dbReference type="InterPro" id="IPR013658">
    <property type="entry name" value="SGL"/>
</dbReference>
<feature type="domain" description="SMP-30/Gluconolactonase/LRE-like region" evidence="3">
    <location>
        <begin position="27"/>
        <end position="274"/>
    </location>
</feature>
<comment type="similarity">
    <text evidence="1">Belongs to the SMP-30/CGR1 family.</text>
</comment>
<comment type="caution">
    <text evidence="4">The sequence shown here is derived from an EMBL/GenBank/DDBJ whole genome shotgun (WGS) entry which is preliminary data.</text>
</comment>
<evidence type="ECO:0000313" key="4">
    <source>
        <dbReference type="EMBL" id="GAA4168700.1"/>
    </source>
</evidence>
<dbReference type="SUPFAM" id="SSF63829">
    <property type="entry name" value="Calcium-dependent phosphotriesterase"/>
    <property type="match status" value="1"/>
</dbReference>
<protein>
    <submittedName>
        <fullName evidence="4">SMP-30/gluconolactonase/LRE family protein</fullName>
    </submittedName>
</protein>
<evidence type="ECO:0000256" key="1">
    <source>
        <dbReference type="ARBA" id="ARBA00008853"/>
    </source>
</evidence>
<evidence type="ECO:0000259" key="3">
    <source>
        <dbReference type="Pfam" id="PF08450"/>
    </source>
</evidence>
<evidence type="ECO:0000313" key="5">
    <source>
        <dbReference type="Proteomes" id="UP001501079"/>
    </source>
</evidence>
<dbReference type="EMBL" id="BAABBW010000001">
    <property type="protein sequence ID" value="GAA4168700.1"/>
    <property type="molecule type" value="Genomic_DNA"/>
</dbReference>
<name>A0ABP7ZS58_9MICO</name>
<organism evidence="4 5">
    <name type="scientific">Gryllotalpicola koreensis</name>
    <dbReference type="NCBI Taxonomy" id="993086"/>
    <lineage>
        <taxon>Bacteria</taxon>
        <taxon>Bacillati</taxon>
        <taxon>Actinomycetota</taxon>
        <taxon>Actinomycetes</taxon>
        <taxon>Micrococcales</taxon>
        <taxon>Microbacteriaceae</taxon>
        <taxon>Gryllotalpicola</taxon>
    </lineage>
</organism>
<dbReference type="PRINTS" id="PR01790">
    <property type="entry name" value="SMP30FAMILY"/>
</dbReference>
<evidence type="ECO:0000256" key="2">
    <source>
        <dbReference type="ARBA" id="ARBA00022801"/>
    </source>
</evidence>
<proteinExistence type="inferred from homology"/>
<dbReference type="Proteomes" id="UP001501079">
    <property type="component" value="Unassembled WGS sequence"/>
</dbReference>
<keyword evidence="2" id="KW-0378">Hydrolase</keyword>
<dbReference type="PANTHER" id="PTHR47572:SF4">
    <property type="entry name" value="LACTONASE DRP35"/>
    <property type="match status" value="1"/>
</dbReference>
<dbReference type="InterPro" id="IPR011042">
    <property type="entry name" value="6-blade_b-propeller_TolB-like"/>
</dbReference>
<dbReference type="RefSeq" id="WP_344751612.1">
    <property type="nucleotide sequence ID" value="NZ_BAABBW010000001.1"/>
</dbReference>
<dbReference type="InterPro" id="IPR005511">
    <property type="entry name" value="SMP-30"/>
</dbReference>
<dbReference type="PANTHER" id="PTHR47572">
    <property type="entry name" value="LIPOPROTEIN-RELATED"/>
    <property type="match status" value="1"/>
</dbReference>
<dbReference type="InterPro" id="IPR051262">
    <property type="entry name" value="SMP-30/CGR1_Lactonase"/>
</dbReference>
<keyword evidence="5" id="KW-1185">Reference proteome</keyword>
<gene>
    <name evidence="4" type="ORF">GCM10022287_04170</name>
</gene>
<accession>A0ABP7ZS58</accession>
<sequence>MTERIPGLEGLVPDGVQARKVATGATWSEGPVWVPERAGLIWSDIPGNRILEYTPATGETTVYRGEVEFTNGRTLDHDGSIVQCSHGRRRLERDRGGEITSIVDGFDGHRLNSPNDVVVADDGVIWFTDPDYGITQPAEGHPGEHEYGACWVFRYDPAADDLVPVVTDMVEPNGLAFSPDESLLYVSDTSEARHIRVYDVVDGMPANGRVFAEIERGAPDGFRVDEHGNVWTSSLDAVIIYAPDGTRRGEIPIPEKVANLCFGGPDGTELYIAATSSIYWIPTLTKDAAGRP</sequence>
<dbReference type="Pfam" id="PF08450">
    <property type="entry name" value="SGL"/>
    <property type="match status" value="1"/>
</dbReference>
<reference evidence="5" key="1">
    <citation type="journal article" date="2019" name="Int. J. Syst. Evol. Microbiol.">
        <title>The Global Catalogue of Microorganisms (GCM) 10K type strain sequencing project: providing services to taxonomists for standard genome sequencing and annotation.</title>
        <authorList>
            <consortium name="The Broad Institute Genomics Platform"/>
            <consortium name="The Broad Institute Genome Sequencing Center for Infectious Disease"/>
            <person name="Wu L."/>
            <person name="Ma J."/>
        </authorList>
    </citation>
    <scope>NUCLEOTIDE SEQUENCE [LARGE SCALE GENOMIC DNA]</scope>
    <source>
        <strain evidence="5">JCM 17591</strain>
    </source>
</reference>
<dbReference type="Gene3D" id="2.120.10.30">
    <property type="entry name" value="TolB, C-terminal domain"/>
    <property type="match status" value="1"/>
</dbReference>